<accession>A0A1W9NY26</accession>
<evidence type="ECO:0000256" key="2">
    <source>
        <dbReference type="ARBA" id="ARBA00022692"/>
    </source>
</evidence>
<protein>
    <recommendedName>
        <fullName evidence="8">Isoprenylcysteine carboxylmethyltransferase family protein</fullName>
    </recommendedName>
</protein>
<dbReference type="Pfam" id="PF04191">
    <property type="entry name" value="PEMT"/>
    <property type="match status" value="1"/>
</dbReference>
<dbReference type="STRING" id="1968527.B5M47_02690"/>
<keyword evidence="2 5" id="KW-0812">Transmembrane</keyword>
<dbReference type="EMBL" id="MZGJ01000014">
    <property type="protein sequence ID" value="OQX50910.1"/>
    <property type="molecule type" value="Genomic_DNA"/>
</dbReference>
<comment type="subcellular location">
    <subcellularLocation>
        <location evidence="1">Endomembrane system</location>
        <topology evidence="1">Multi-pass membrane protein</topology>
    </subcellularLocation>
</comment>
<feature type="transmembrane region" description="Helical" evidence="5">
    <location>
        <begin position="119"/>
        <end position="143"/>
    </location>
</feature>
<reference evidence="7" key="1">
    <citation type="submission" date="2017-03" db="EMBL/GenBank/DDBJ databases">
        <title>Novel pathways for hydrocarbon cycling and metabolic interdependencies in hydrothermal sediment communities.</title>
        <authorList>
            <person name="Dombrowski N."/>
            <person name="Seitz K."/>
            <person name="Teske A."/>
            <person name="Baker B."/>
        </authorList>
    </citation>
    <scope>NUCLEOTIDE SEQUENCE [LARGE SCALE GENOMIC DNA]</scope>
</reference>
<evidence type="ECO:0000256" key="1">
    <source>
        <dbReference type="ARBA" id="ARBA00004127"/>
    </source>
</evidence>
<dbReference type="GO" id="GO:0012505">
    <property type="term" value="C:endomembrane system"/>
    <property type="evidence" value="ECO:0007669"/>
    <property type="project" value="UniProtKB-SubCell"/>
</dbReference>
<dbReference type="Proteomes" id="UP000192520">
    <property type="component" value="Unassembled WGS sequence"/>
</dbReference>
<organism evidence="6 7">
    <name type="scientific">candidate division CPR3 bacterium 4484_211</name>
    <dbReference type="NCBI Taxonomy" id="1968527"/>
    <lineage>
        <taxon>Bacteria</taxon>
        <taxon>Bacteria division CPR3</taxon>
    </lineage>
</organism>
<evidence type="ECO:0000256" key="3">
    <source>
        <dbReference type="ARBA" id="ARBA00022989"/>
    </source>
</evidence>
<sequence length="192" mass="22201">MKVLKTAGKILGLFWYMPFFAVIIPWLVLQVGYSLDWLIFEYFLKIDQWHCAPIPLAEQLLQFFGFTSTALGITILVKAWSDLAGEGKFFPLTIISREHLRPQKLVTTGIYSKVRHPMLLGYLTILAGLGILNHSLSTVFWLIPLAGYTAVRFLEDTEEKELTIWFGEEYRKYKKKVPALIPELFRKNEKTD</sequence>
<evidence type="ECO:0000313" key="7">
    <source>
        <dbReference type="Proteomes" id="UP000192520"/>
    </source>
</evidence>
<evidence type="ECO:0000313" key="6">
    <source>
        <dbReference type="EMBL" id="OQX50910.1"/>
    </source>
</evidence>
<feature type="transmembrane region" description="Helical" evidence="5">
    <location>
        <begin position="12"/>
        <end position="40"/>
    </location>
</feature>
<evidence type="ECO:0000256" key="5">
    <source>
        <dbReference type="SAM" id="Phobius"/>
    </source>
</evidence>
<comment type="caution">
    <text evidence="6">The sequence shown here is derived from an EMBL/GenBank/DDBJ whole genome shotgun (WGS) entry which is preliminary data.</text>
</comment>
<evidence type="ECO:0000256" key="4">
    <source>
        <dbReference type="ARBA" id="ARBA00023136"/>
    </source>
</evidence>
<proteinExistence type="predicted"/>
<gene>
    <name evidence="6" type="ORF">B5M47_02690</name>
</gene>
<name>A0A1W9NY26_UNCC3</name>
<keyword evidence="3 5" id="KW-1133">Transmembrane helix</keyword>
<dbReference type="PANTHER" id="PTHR12714">
    <property type="entry name" value="PROTEIN-S ISOPRENYLCYSTEINE O-METHYLTRANSFERASE"/>
    <property type="match status" value="1"/>
</dbReference>
<dbReference type="InterPro" id="IPR007318">
    <property type="entry name" value="Phopholipid_MeTrfase"/>
</dbReference>
<dbReference type="AlphaFoldDB" id="A0A1W9NY26"/>
<dbReference type="PANTHER" id="PTHR12714:SF9">
    <property type="entry name" value="PROTEIN-S-ISOPRENYLCYSTEINE O-METHYLTRANSFERASE"/>
    <property type="match status" value="1"/>
</dbReference>
<dbReference type="GO" id="GO:0016740">
    <property type="term" value="F:transferase activity"/>
    <property type="evidence" value="ECO:0007669"/>
    <property type="project" value="UniProtKB-ARBA"/>
</dbReference>
<dbReference type="Gene3D" id="1.20.120.1630">
    <property type="match status" value="1"/>
</dbReference>
<evidence type="ECO:0008006" key="8">
    <source>
        <dbReference type="Google" id="ProtNLM"/>
    </source>
</evidence>
<keyword evidence="4 5" id="KW-0472">Membrane</keyword>